<evidence type="ECO:0000313" key="4">
    <source>
        <dbReference type="EMBL" id="CAD5114367.1"/>
    </source>
</evidence>
<name>A0A7I8VII7_9ANNE</name>
<evidence type="ECO:0000256" key="1">
    <source>
        <dbReference type="PROSITE-ProRule" id="PRU00723"/>
    </source>
</evidence>
<feature type="zinc finger region" description="C3H1-type" evidence="1">
    <location>
        <begin position="416"/>
        <end position="442"/>
    </location>
</feature>
<dbReference type="AlphaFoldDB" id="A0A7I8VII7"/>
<dbReference type="PROSITE" id="PS50103">
    <property type="entry name" value="ZF_C3H1"/>
    <property type="match status" value="2"/>
</dbReference>
<keyword evidence="1" id="KW-0479">Metal-binding</keyword>
<evidence type="ECO:0000256" key="2">
    <source>
        <dbReference type="SAM" id="MobiDB-lite"/>
    </source>
</evidence>
<dbReference type="SMART" id="SM00356">
    <property type="entry name" value="ZnF_C3H1"/>
    <property type="match status" value="2"/>
</dbReference>
<dbReference type="OrthoDB" id="3247158at2759"/>
<gene>
    <name evidence="4" type="ORF">DGYR_LOCUS3218</name>
</gene>
<keyword evidence="1" id="KW-0863">Zinc-finger</keyword>
<sequence>MKLKNSKFECWQDCSLSSIVSRCLRSWLEEELEARGIDSVVYGRHIVKLLLNEEYDSKGEGKQDVLDILKAAVDSSVDVTDLVKFVDELQSRIWTVVKSEDQSDSGISAQDASSEDDEQYSSAFPPLPRKADDAATNKSLSNAQWRPPPKADTIPPFIVARLSEERDMEEAVVTRRRPVFLTTNSNLPEPLNLPPDDDKLGLQNLQITLGSEDRGLKDIVDFVLEDDKSEVVSVPEPKRPICTYEKPLILGNFSHSAAFELGNSEVWSLKAGAVEDGWRPKNASWLHTSVNSAFSSFSRTENFTEVKASSFVPFTFNKHETTFRPIKERDDDESTPKPGQQYYQYSDNLYAPQFKLFGNSLTDAPPPSPAESEISMELGAEASWWSNGKASPCSMEVGQNFLKNYTEPIWAGRKEEKTNKPCQFFMEGNCTMENCKFEHDLSKIVCRYWLKESCFKGCFCPFKHSLDVDGERRDAGD</sequence>
<evidence type="ECO:0000313" key="5">
    <source>
        <dbReference type="Proteomes" id="UP000549394"/>
    </source>
</evidence>
<feature type="zinc finger region" description="C3H1-type" evidence="1">
    <location>
        <begin position="445"/>
        <end position="467"/>
    </location>
</feature>
<comment type="caution">
    <text evidence="4">The sequence shown here is derived from an EMBL/GenBank/DDBJ whole genome shotgun (WGS) entry which is preliminary data.</text>
</comment>
<dbReference type="GO" id="GO:0008270">
    <property type="term" value="F:zinc ion binding"/>
    <property type="evidence" value="ECO:0007669"/>
    <property type="project" value="UniProtKB-KW"/>
</dbReference>
<evidence type="ECO:0000259" key="3">
    <source>
        <dbReference type="PROSITE" id="PS50103"/>
    </source>
</evidence>
<dbReference type="Proteomes" id="UP000549394">
    <property type="component" value="Unassembled WGS sequence"/>
</dbReference>
<feature type="domain" description="C3H1-type" evidence="3">
    <location>
        <begin position="445"/>
        <end position="467"/>
    </location>
</feature>
<keyword evidence="5" id="KW-1185">Reference proteome</keyword>
<dbReference type="EMBL" id="CAJFCJ010000005">
    <property type="protein sequence ID" value="CAD5114367.1"/>
    <property type="molecule type" value="Genomic_DNA"/>
</dbReference>
<dbReference type="InterPro" id="IPR000571">
    <property type="entry name" value="Znf_CCCH"/>
</dbReference>
<accession>A0A7I8VII7</accession>
<feature type="domain" description="C3H1-type" evidence="3">
    <location>
        <begin position="416"/>
        <end position="442"/>
    </location>
</feature>
<organism evidence="4 5">
    <name type="scientific">Dimorphilus gyrociliatus</name>
    <dbReference type="NCBI Taxonomy" id="2664684"/>
    <lineage>
        <taxon>Eukaryota</taxon>
        <taxon>Metazoa</taxon>
        <taxon>Spiralia</taxon>
        <taxon>Lophotrochozoa</taxon>
        <taxon>Annelida</taxon>
        <taxon>Polychaeta</taxon>
        <taxon>Polychaeta incertae sedis</taxon>
        <taxon>Dinophilidae</taxon>
        <taxon>Dimorphilus</taxon>
    </lineage>
</organism>
<protein>
    <recommendedName>
        <fullName evidence="3">C3H1-type domain-containing protein</fullName>
    </recommendedName>
</protein>
<proteinExistence type="predicted"/>
<feature type="region of interest" description="Disordered" evidence="2">
    <location>
        <begin position="104"/>
        <end position="154"/>
    </location>
</feature>
<reference evidence="4 5" key="1">
    <citation type="submission" date="2020-08" db="EMBL/GenBank/DDBJ databases">
        <authorList>
            <person name="Hejnol A."/>
        </authorList>
    </citation>
    <scope>NUCLEOTIDE SEQUENCE [LARGE SCALE GENOMIC DNA]</scope>
</reference>
<keyword evidence="1" id="KW-0862">Zinc</keyword>